<evidence type="ECO:0000256" key="8">
    <source>
        <dbReference type="ARBA" id="ARBA00023212"/>
    </source>
</evidence>
<feature type="coiled-coil region" evidence="10">
    <location>
        <begin position="53"/>
        <end position="102"/>
    </location>
</feature>
<evidence type="ECO:0000256" key="4">
    <source>
        <dbReference type="ARBA" id="ARBA00022618"/>
    </source>
</evidence>
<reference evidence="12" key="1">
    <citation type="journal article" date="2017" name="Genome Biol.">
        <title>Comparative genomics reveals high biological diversity and specific adaptations in the industrially and medically important fungal genus Aspergillus.</title>
        <authorList>
            <person name="de Vries R.P."/>
            <person name="Riley R."/>
            <person name="Wiebenga A."/>
            <person name="Aguilar-Osorio G."/>
            <person name="Amillis S."/>
            <person name="Uchima C.A."/>
            <person name="Anderluh G."/>
            <person name="Asadollahi M."/>
            <person name="Askin M."/>
            <person name="Barry K."/>
            <person name="Battaglia E."/>
            <person name="Bayram O."/>
            <person name="Benocci T."/>
            <person name="Braus-Stromeyer S.A."/>
            <person name="Caldana C."/>
            <person name="Canovas D."/>
            <person name="Cerqueira G.C."/>
            <person name="Chen F."/>
            <person name="Chen W."/>
            <person name="Choi C."/>
            <person name="Clum A."/>
            <person name="Dos Santos R.A."/>
            <person name="Damasio A.R."/>
            <person name="Diallinas G."/>
            <person name="Emri T."/>
            <person name="Fekete E."/>
            <person name="Flipphi M."/>
            <person name="Freyberg S."/>
            <person name="Gallo A."/>
            <person name="Gournas C."/>
            <person name="Habgood R."/>
            <person name="Hainaut M."/>
            <person name="Harispe M.L."/>
            <person name="Henrissat B."/>
            <person name="Hilden K.S."/>
            <person name="Hope R."/>
            <person name="Hossain A."/>
            <person name="Karabika E."/>
            <person name="Karaffa L."/>
            <person name="Karanyi Z."/>
            <person name="Krasevec N."/>
            <person name="Kuo A."/>
            <person name="Kusch H."/>
            <person name="LaButti K."/>
            <person name="Lagendijk E.L."/>
            <person name="Lapidus A."/>
            <person name="Levasseur A."/>
            <person name="Lindquist E."/>
            <person name="Lipzen A."/>
            <person name="Logrieco A.F."/>
            <person name="MacCabe A."/>
            <person name="Maekelae M.R."/>
            <person name="Malavazi I."/>
            <person name="Melin P."/>
            <person name="Meyer V."/>
            <person name="Mielnichuk N."/>
            <person name="Miskei M."/>
            <person name="Molnar A.P."/>
            <person name="Mule G."/>
            <person name="Ngan C.Y."/>
            <person name="Orejas M."/>
            <person name="Orosz E."/>
            <person name="Ouedraogo J.P."/>
            <person name="Overkamp K.M."/>
            <person name="Park H.-S."/>
            <person name="Perrone G."/>
            <person name="Piumi F."/>
            <person name="Punt P.J."/>
            <person name="Ram A.F."/>
            <person name="Ramon A."/>
            <person name="Rauscher S."/>
            <person name="Record E."/>
            <person name="Riano-Pachon D.M."/>
            <person name="Robert V."/>
            <person name="Roehrig J."/>
            <person name="Ruller R."/>
            <person name="Salamov A."/>
            <person name="Salih N.S."/>
            <person name="Samson R.A."/>
            <person name="Sandor E."/>
            <person name="Sanguinetti M."/>
            <person name="Schuetze T."/>
            <person name="Sepcic K."/>
            <person name="Shelest E."/>
            <person name="Sherlock G."/>
            <person name="Sophianopoulou V."/>
            <person name="Squina F.M."/>
            <person name="Sun H."/>
            <person name="Susca A."/>
            <person name="Todd R.B."/>
            <person name="Tsang A."/>
            <person name="Unkles S.E."/>
            <person name="van de Wiele N."/>
            <person name="van Rossen-Uffink D."/>
            <person name="Oliveira J.V."/>
            <person name="Vesth T.C."/>
            <person name="Visser J."/>
            <person name="Yu J.-H."/>
            <person name="Zhou M."/>
            <person name="Andersen M.R."/>
            <person name="Archer D.B."/>
            <person name="Baker S.E."/>
            <person name="Benoit I."/>
            <person name="Brakhage A.A."/>
            <person name="Braus G.H."/>
            <person name="Fischer R."/>
            <person name="Frisvad J.C."/>
            <person name="Goldman G.H."/>
            <person name="Houbraken J."/>
            <person name="Oakley B."/>
            <person name="Pocsi I."/>
            <person name="Scazzocchio C."/>
            <person name="Seiboth B."/>
            <person name="vanKuyk P.A."/>
            <person name="Wortman J."/>
            <person name="Dyer P.S."/>
            <person name="Grigoriev I.V."/>
        </authorList>
    </citation>
    <scope>NUCLEOTIDE SEQUENCE [LARGE SCALE GENOMIC DNA]</scope>
    <source>
        <strain evidence="12">DTO 134E9</strain>
    </source>
</reference>
<keyword evidence="5" id="KW-0493">Microtubule</keyword>
<dbReference type="STRING" id="1073089.A0A1L9RZR1"/>
<feature type="coiled-coil region" evidence="10">
    <location>
        <begin position="153"/>
        <end position="213"/>
    </location>
</feature>
<dbReference type="VEuPathDB" id="FungiDB:ASPWEDRAFT_33694"/>
<feature type="coiled-coil region" evidence="10">
    <location>
        <begin position="254"/>
        <end position="281"/>
    </location>
</feature>
<dbReference type="Pfam" id="PF25762">
    <property type="entry name" value="HAUS1"/>
    <property type="match status" value="1"/>
</dbReference>
<evidence type="ECO:0000313" key="11">
    <source>
        <dbReference type="EMBL" id="OJJ40337.1"/>
    </source>
</evidence>
<dbReference type="PANTHER" id="PTHR31570:SF1">
    <property type="entry name" value="HAUS AUGMIN-LIKE COMPLEX SUBUNIT 1"/>
    <property type="match status" value="1"/>
</dbReference>
<evidence type="ECO:0000256" key="10">
    <source>
        <dbReference type="SAM" id="Coils"/>
    </source>
</evidence>
<dbReference type="GO" id="GO:0051225">
    <property type="term" value="P:spindle assembly"/>
    <property type="evidence" value="ECO:0007669"/>
    <property type="project" value="InterPro"/>
</dbReference>
<dbReference type="OrthoDB" id="5372507at2759"/>
<dbReference type="GeneID" id="63749690"/>
<organism evidence="11 12">
    <name type="scientific">Aspergillus wentii DTO 134E9</name>
    <dbReference type="NCBI Taxonomy" id="1073089"/>
    <lineage>
        <taxon>Eukaryota</taxon>
        <taxon>Fungi</taxon>
        <taxon>Dikarya</taxon>
        <taxon>Ascomycota</taxon>
        <taxon>Pezizomycotina</taxon>
        <taxon>Eurotiomycetes</taxon>
        <taxon>Eurotiomycetidae</taxon>
        <taxon>Eurotiales</taxon>
        <taxon>Aspergillaceae</taxon>
        <taxon>Aspergillus</taxon>
        <taxon>Aspergillus subgen. Cremei</taxon>
    </lineage>
</organism>
<evidence type="ECO:0000313" key="12">
    <source>
        <dbReference type="Proteomes" id="UP000184383"/>
    </source>
</evidence>
<evidence type="ECO:0000256" key="1">
    <source>
        <dbReference type="ARBA" id="ARBA00004186"/>
    </source>
</evidence>
<dbReference type="GO" id="GO:0005819">
    <property type="term" value="C:spindle"/>
    <property type="evidence" value="ECO:0007669"/>
    <property type="project" value="UniProtKB-SubCell"/>
</dbReference>
<keyword evidence="4" id="KW-0132">Cell division</keyword>
<evidence type="ECO:0000256" key="6">
    <source>
        <dbReference type="ARBA" id="ARBA00022776"/>
    </source>
</evidence>
<comment type="similarity">
    <text evidence="2">Belongs to the HAUS1 family.</text>
</comment>
<evidence type="ECO:0000256" key="3">
    <source>
        <dbReference type="ARBA" id="ARBA00022490"/>
    </source>
</evidence>
<dbReference type="EMBL" id="KV878209">
    <property type="protein sequence ID" value="OJJ40337.1"/>
    <property type="molecule type" value="Genomic_DNA"/>
</dbReference>
<keyword evidence="12" id="KW-1185">Reference proteome</keyword>
<keyword evidence="3" id="KW-0963">Cytoplasm</keyword>
<dbReference type="InterPro" id="IPR026243">
    <property type="entry name" value="HAUS1"/>
</dbReference>
<dbReference type="PANTHER" id="PTHR31570">
    <property type="entry name" value="HAUS AUGMIN-LIKE COMPLEX SUBUNIT 1"/>
    <property type="match status" value="1"/>
</dbReference>
<proteinExistence type="inferred from homology"/>
<dbReference type="GO" id="GO:0070652">
    <property type="term" value="C:HAUS complex"/>
    <property type="evidence" value="ECO:0007669"/>
    <property type="project" value="InterPro"/>
</dbReference>
<accession>A0A1L9RZR1</accession>
<protein>
    <submittedName>
        <fullName evidence="11">Uncharacterized protein</fullName>
    </submittedName>
</protein>
<sequence length="286" mass="32911">MDSPLLSPAKARQQAIQAKDWAYVNSWLSRQYAPKPVPQFERNEDTLRTLLALAAANDAADEEAALLHRAREEAVQGFKAREEKEEQQKKEILDEMELCLDENGRRDLNDLAETTAILGTLGTENRDLGQSIIELTRDEFDAQEQVFKVDMLRKYLETELATLQQQLEELRTDKAYEMSPNLPALTAEWTRSTKLLSAKVREYQDRIASLERNKPKGPTIEELVVDEEGVIKLRELVKTLETRIKLLHDLPKDVPEAKTQYKKLERELVELTEERDTMHENLGGKK</sequence>
<gene>
    <name evidence="11" type="ORF">ASPWEDRAFT_33694</name>
</gene>
<dbReference type="GO" id="GO:0005874">
    <property type="term" value="C:microtubule"/>
    <property type="evidence" value="ECO:0007669"/>
    <property type="project" value="UniProtKB-KW"/>
</dbReference>
<keyword evidence="6" id="KW-0498">Mitosis</keyword>
<dbReference type="Proteomes" id="UP000184383">
    <property type="component" value="Unassembled WGS sequence"/>
</dbReference>
<dbReference type="GO" id="GO:0005829">
    <property type="term" value="C:cytosol"/>
    <property type="evidence" value="ECO:0007669"/>
    <property type="project" value="TreeGrafter"/>
</dbReference>
<evidence type="ECO:0000256" key="7">
    <source>
        <dbReference type="ARBA" id="ARBA00023054"/>
    </source>
</evidence>
<keyword evidence="8" id="KW-0206">Cytoskeleton</keyword>
<evidence type="ECO:0000256" key="5">
    <source>
        <dbReference type="ARBA" id="ARBA00022701"/>
    </source>
</evidence>
<keyword evidence="7 10" id="KW-0175">Coiled coil</keyword>
<dbReference type="GO" id="GO:0051301">
    <property type="term" value="P:cell division"/>
    <property type="evidence" value="ECO:0007669"/>
    <property type="project" value="UniProtKB-KW"/>
</dbReference>
<comment type="subcellular location">
    <subcellularLocation>
        <location evidence="1">Cytoplasm</location>
        <location evidence="1">Cytoskeleton</location>
        <location evidence="1">Spindle</location>
    </subcellularLocation>
</comment>
<evidence type="ECO:0000256" key="2">
    <source>
        <dbReference type="ARBA" id="ARBA00005479"/>
    </source>
</evidence>
<dbReference type="AlphaFoldDB" id="A0A1L9RZR1"/>
<evidence type="ECO:0000256" key="9">
    <source>
        <dbReference type="ARBA" id="ARBA00023306"/>
    </source>
</evidence>
<dbReference type="RefSeq" id="XP_040694013.1">
    <property type="nucleotide sequence ID" value="XM_040833842.1"/>
</dbReference>
<name>A0A1L9RZR1_ASPWE</name>
<keyword evidence="9" id="KW-0131">Cell cycle</keyword>